<feature type="compositionally biased region" description="Polar residues" evidence="1">
    <location>
        <begin position="198"/>
        <end position="210"/>
    </location>
</feature>
<dbReference type="EMBL" id="ML122268">
    <property type="protein sequence ID" value="RPD59823.1"/>
    <property type="molecule type" value="Genomic_DNA"/>
</dbReference>
<accession>A0A5C2S7K2</accession>
<dbReference type="OrthoDB" id="3197787at2759"/>
<protein>
    <submittedName>
        <fullName evidence="2">Uncharacterized protein</fullName>
    </submittedName>
</protein>
<reference evidence="2" key="1">
    <citation type="journal article" date="2018" name="Genome Biol. Evol.">
        <title>Genomics and development of Lentinus tigrinus, a white-rot wood-decaying mushroom with dimorphic fruiting bodies.</title>
        <authorList>
            <person name="Wu B."/>
            <person name="Xu Z."/>
            <person name="Knudson A."/>
            <person name="Carlson A."/>
            <person name="Chen N."/>
            <person name="Kovaka S."/>
            <person name="LaButti K."/>
            <person name="Lipzen A."/>
            <person name="Pennachio C."/>
            <person name="Riley R."/>
            <person name="Schakwitz W."/>
            <person name="Umezawa K."/>
            <person name="Ohm R.A."/>
            <person name="Grigoriev I.V."/>
            <person name="Nagy L.G."/>
            <person name="Gibbons J."/>
            <person name="Hibbett D."/>
        </authorList>
    </citation>
    <scope>NUCLEOTIDE SEQUENCE [LARGE SCALE GENOMIC DNA]</scope>
    <source>
        <strain evidence="2">ALCF2SS1-6</strain>
    </source>
</reference>
<evidence type="ECO:0000313" key="2">
    <source>
        <dbReference type="EMBL" id="RPD59823.1"/>
    </source>
</evidence>
<evidence type="ECO:0000313" key="3">
    <source>
        <dbReference type="Proteomes" id="UP000313359"/>
    </source>
</evidence>
<feature type="non-terminal residue" evidence="2">
    <location>
        <position position="1"/>
    </location>
</feature>
<feature type="compositionally biased region" description="Low complexity" evidence="1">
    <location>
        <begin position="174"/>
        <end position="185"/>
    </location>
</feature>
<keyword evidence="3" id="KW-1185">Reference proteome</keyword>
<organism evidence="2 3">
    <name type="scientific">Lentinus tigrinus ALCF2SS1-6</name>
    <dbReference type="NCBI Taxonomy" id="1328759"/>
    <lineage>
        <taxon>Eukaryota</taxon>
        <taxon>Fungi</taxon>
        <taxon>Dikarya</taxon>
        <taxon>Basidiomycota</taxon>
        <taxon>Agaricomycotina</taxon>
        <taxon>Agaricomycetes</taxon>
        <taxon>Polyporales</taxon>
        <taxon>Polyporaceae</taxon>
        <taxon>Lentinus</taxon>
    </lineage>
</organism>
<feature type="non-terminal residue" evidence="2">
    <location>
        <position position="222"/>
    </location>
</feature>
<proteinExistence type="predicted"/>
<name>A0A5C2S7K2_9APHY</name>
<evidence type="ECO:0000256" key="1">
    <source>
        <dbReference type="SAM" id="MobiDB-lite"/>
    </source>
</evidence>
<dbReference type="Proteomes" id="UP000313359">
    <property type="component" value="Unassembled WGS sequence"/>
</dbReference>
<feature type="region of interest" description="Disordered" evidence="1">
    <location>
        <begin position="174"/>
        <end position="222"/>
    </location>
</feature>
<gene>
    <name evidence="2" type="ORF">L227DRAFT_468960</name>
</gene>
<sequence>RPHGIGVDPSALIGKRLTRVRRSRTHPCITLHCADGSAFQVLVVGYDPQHRGVPKVLETDSHVLNPRGAAESAHADLRLTISHAASITLSDKAFQARPGPSSDGGLEGLGLGLPKVRTQREDRWTQRHAAFALKFEEEQGWHCVWATMAEYDEQDREQCVFRNYADVYLDRLQAPAPSTPTSTPPHRTSFAQGHSAGPQHSDSGPNTKTQGRGRGGAKGRRR</sequence>
<dbReference type="AlphaFoldDB" id="A0A5C2S7K2"/>